<protein>
    <submittedName>
        <fullName evidence="1">EcsC family protein</fullName>
    </submittedName>
</protein>
<dbReference type="PANTHER" id="PTHR41260">
    <property type="entry name" value="PROTEIN ECSC"/>
    <property type="match status" value="1"/>
</dbReference>
<accession>A0A857MIK1</accession>
<organism evidence="1">
    <name type="scientific">Gordonia amarae</name>
    <dbReference type="NCBI Taxonomy" id="36821"/>
    <lineage>
        <taxon>Bacteria</taxon>
        <taxon>Bacillati</taxon>
        <taxon>Actinomycetota</taxon>
        <taxon>Actinomycetes</taxon>
        <taxon>Mycobacteriales</taxon>
        <taxon>Gordoniaceae</taxon>
        <taxon>Gordonia</taxon>
    </lineage>
</organism>
<dbReference type="EMBL" id="CP045810">
    <property type="protein sequence ID" value="QHN41968.1"/>
    <property type="molecule type" value="Genomic_DNA"/>
</dbReference>
<dbReference type="AlphaFoldDB" id="A0A857MIK1"/>
<dbReference type="RefSeq" id="WP_005183418.1">
    <property type="nucleotide sequence ID" value="NZ_CP045808.1"/>
</dbReference>
<dbReference type="Pfam" id="PF12787">
    <property type="entry name" value="EcsC"/>
    <property type="match status" value="1"/>
</dbReference>
<evidence type="ECO:0000313" key="1">
    <source>
        <dbReference type="EMBL" id="QHN41968.1"/>
    </source>
</evidence>
<name>A0A857MIK1_9ACTN</name>
<dbReference type="PANTHER" id="PTHR41260:SF1">
    <property type="entry name" value="PROTEIN ECSC"/>
    <property type="match status" value="1"/>
</dbReference>
<proteinExistence type="predicted"/>
<reference evidence="1" key="1">
    <citation type="journal article" date="2021" name="Nat. Microbiol.">
        <title>Cocultivation of an ultrasmall environmental parasitic bacterium with lytic ability against bacteria associated with wastewater foams.</title>
        <authorList>
            <person name="Batinovic S."/>
            <person name="Rose J.J.A."/>
            <person name="Ratcliffe J."/>
            <person name="Seviour R.J."/>
            <person name="Petrovski S."/>
        </authorList>
    </citation>
    <scope>NUCLEOTIDE SEQUENCE</scope>
    <source>
        <strain evidence="1">CON44</strain>
    </source>
</reference>
<gene>
    <name evidence="1" type="ORF">GII30_11160</name>
</gene>
<dbReference type="InterPro" id="IPR024787">
    <property type="entry name" value="EcsC"/>
</dbReference>
<sequence>MSLSDYEDRAYERVKDRKEKDLNKTVRRIVPKSVKQYGRKVADKVQATPGADKVVDAGSAALATAAEGAGKFMLRTGQLTTSADRVANAYRKRGHVVTSISDIRALDLAEIDKVASFRRLQYTYAVTAATEGAATGLAVSGGQVAVAAGGVAGMGAGAAPGLGVVAGAAGVDIAAMLTACSRAVAHVALYYGYDPRDPAEEVFMMQVIGLGIAGTASGKAVAYQQLAVLTQKLARNATWAELNKHTLTKVVQKFATSFSQKMTKRKLGQFIPLAGVGIGAAMNYKMLDDVAEAAYWAYRERLLIDKGAVSNPVSVVVTDPSDADAIDVVALVEDSADVDDGSQTVTSPGGNLS</sequence>